<dbReference type="RefSeq" id="WP_352887991.1">
    <property type="nucleotide sequence ID" value="NZ_JBEPIJ010000004.1"/>
</dbReference>
<evidence type="ECO:0000313" key="2">
    <source>
        <dbReference type="Proteomes" id="UP001465331"/>
    </source>
</evidence>
<protein>
    <submittedName>
        <fullName evidence="1">Abi-alpha family protein</fullName>
    </submittedName>
</protein>
<sequence length="213" mass="22856">MVRTLPGAHLAQRQIERAEARILAELKHRLDHLETADTDRGAASALPARAARLIERAQAQTPEQAADELFHALLNQLVADEMLILQTLAKEGAVPMLHAAIGPRLGPATQRLASSLGTLGKLAGIKLPSHLPGYIERLRALGLVEAGAEDAAFEVKYQMLQADPAIRAAVEQAKPGPLSGVHYQRRVLRLSSLGQAFWQACAGAPSPREVQSS</sequence>
<reference evidence="1 2" key="1">
    <citation type="submission" date="2024-06" db="EMBL/GenBank/DDBJ databases">
        <authorList>
            <person name="Li Z."/>
            <person name="Jiang Y."/>
        </authorList>
    </citation>
    <scope>NUCLEOTIDE SEQUENCE [LARGE SCALE GENOMIC DNA]</scope>
    <source>
        <strain evidence="1 2">HSW-8</strain>
    </source>
</reference>
<dbReference type="Gene3D" id="3.30.110.190">
    <property type="match status" value="1"/>
</dbReference>
<keyword evidence="2" id="KW-1185">Reference proteome</keyword>
<dbReference type="InterPro" id="IPR025506">
    <property type="entry name" value="Abi_alpha"/>
</dbReference>
<name>A0ABV2A818_9GAMM</name>
<dbReference type="EMBL" id="JBEPIJ010000004">
    <property type="protein sequence ID" value="MES0873387.1"/>
    <property type="molecule type" value="Genomic_DNA"/>
</dbReference>
<dbReference type="Pfam" id="PF14337">
    <property type="entry name" value="Abi_alpha"/>
    <property type="match status" value="1"/>
</dbReference>
<organism evidence="1 2">
    <name type="scientific">Sinimarinibacterium thermocellulolyticum</name>
    <dbReference type="NCBI Taxonomy" id="3170016"/>
    <lineage>
        <taxon>Bacteria</taxon>
        <taxon>Pseudomonadati</taxon>
        <taxon>Pseudomonadota</taxon>
        <taxon>Gammaproteobacteria</taxon>
        <taxon>Nevskiales</taxon>
        <taxon>Nevskiaceae</taxon>
        <taxon>Sinimarinibacterium</taxon>
    </lineage>
</organism>
<comment type="caution">
    <text evidence="1">The sequence shown here is derived from an EMBL/GenBank/DDBJ whole genome shotgun (WGS) entry which is preliminary data.</text>
</comment>
<dbReference type="Proteomes" id="UP001465331">
    <property type="component" value="Unassembled WGS sequence"/>
</dbReference>
<gene>
    <name evidence="1" type="ORF">ABSH63_05095</name>
</gene>
<evidence type="ECO:0000313" key="1">
    <source>
        <dbReference type="EMBL" id="MES0873387.1"/>
    </source>
</evidence>
<proteinExistence type="predicted"/>
<accession>A0ABV2A818</accession>